<protein>
    <recommendedName>
        <fullName evidence="2">Mitochondrial intermembrane space import and assembly protein 40</fullName>
    </recommendedName>
    <alternativeName>
        <fullName evidence="10">Mitochondrial import inner membrane translocase TIM40</fullName>
    </alternativeName>
</protein>
<keyword evidence="13" id="KW-1185">Reference proteome</keyword>
<dbReference type="AlphaFoldDB" id="A0AAD5U9F0"/>
<comment type="subcellular location">
    <subcellularLocation>
        <location evidence="1">Mitochondrion inner membrane</location>
        <topology evidence="1">Single-pass type II membrane protein</topology>
        <orientation evidence="1">Intermembrane side</orientation>
    </subcellularLocation>
</comment>
<name>A0AAD5U9F0_9FUNG</name>
<feature type="region of interest" description="Disordered" evidence="11">
    <location>
        <begin position="18"/>
        <end position="43"/>
    </location>
</feature>
<feature type="compositionally biased region" description="Basic and acidic residues" evidence="11">
    <location>
        <begin position="120"/>
        <end position="129"/>
    </location>
</feature>
<dbReference type="GO" id="GO:0015035">
    <property type="term" value="F:protein-disulfide reductase activity"/>
    <property type="evidence" value="ECO:0007669"/>
    <property type="project" value="InterPro"/>
</dbReference>
<gene>
    <name evidence="12" type="primary">MIA40</name>
    <name evidence="12" type="ORF">HK099_007597</name>
</gene>
<keyword evidence="3" id="KW-0813">Transport</keyword>
<proteinExistence type="predicted"/>
<evidence type="ECO:0000256" key="11">
    <source>
        <dbReference type="SAM" id="MobiDB-lite"/>
    </source>
</evidence>
<evidence type="ECO:0000256" key="8">
    <source>
        <dbReference type="ARBA" id="ARBA00023157"/>
    </source>
</evidence>
<dbReference type="Proteomes" id="UP001211065">
    <property type="component" value="Unassembled WGS sequence"/>
</dbReference>
<keyword evidence="5" id="KW-0560">Oxidoreductase</keyword>
<evidence type="ECO:0000256" key="2">
    <source>
        <dbReference type="ARBA" id="ARBA00013714"/>
    </source>
</evidence>
<dbReference type="Gene3D" id="1.10.287.2900">
    <property type="match status" value="1"/>
</dbReference>
<organism evidence="12 13">
    <name type="scientific">Clydaea vesicula</name>
    <dbReference type="NCBI Taxonomy" id="447962"/>
    <lineage>
        <taxon>Eukaryota</taxon>
        <taxon>Fungi</taxon>
        <taxon>Fungi incertae sedis</taxon>
        <taxon>Chytridiomycota</taxon>
        <taxon>Chytridiomycota incertae sedis</taxon>
        <taxon>Chytridiomycetes</taxon>
        <taxon>Lobulomycetales</taxon>
        <taxon>Lobulomycetaceae</taxon>
        <taxon>Clydaea</taxon>
    </lineage>
</organism>
<evidence type="ECO:0000256" key="6">
    <source>
        <dbReference type="ARBA" id="ARBA00023010"/>
    </source>
</evidence>
<evidence type="ECO:0000256" key="3">
    <source>
        <dbReference type="ARBA" id="ARBA00022448"/>
    </source>
</evidence>
<dbReference type="GO" id="GO:0005743">
    <property type="term" value="C:mitochondrial inner membrane"/>
    <property type="evidence" value="ECO:0007669"/>
    <property type="project" value="UniProtKB-SubCell"/>
</dbReference>
<keyword evidence="6" id="KW-0811">Translocation</keyword>
<keyword evidence="9" id="KW-0676">Redox-active center</keyword>
<feature type="compositionally biased region" description="Low complexity" evidence="11">
    <location>
        <begin position="27"/>
        <end position="41"/>
    </location>
</feature>
<evidence type="ECO:0000256" key="9">
    <source>
        <dbReference type="ARBA" id="ARBA00023284"/>
    </source>
</evidence>
<feature type="region of interest" description="Disordered" evidence="11">
    <location>
        <begin position="106"/>
        <end position="129"/>
    </location>
</feature>
<reference evidence="12" key="1">
    <citation type="submission" date="2020-05" db="EMBL/GenBank/DDBJ databases">
        <title>Phylogenomic resolution of chytrid fungi.</title>
        <authorList>
            <person name="Stajich J.E."/>
            <person name="Amses K."/>
            <person name="Simmons R."/>
            <person name="Seto K."/>
            <person name="Myers J."/>
            <person name="Bonds A."/>
            <person name="Quandt C.A."/>
            <person name="Barry K."/>
            <person name="Liu P."/>
            <person name="Grigoriev I."/>
            <person name="Longcore J.E."/>
            <person name="James T.Y."/>
        </authorList>
    </citation>
    <scope>NUCLEOTIDE SEQUENCE</scope>
    <source>
        <strain evidence="12">JEL0476</strain>
    </source>
</reference>
<evidence type="ECO:0000256" key="7">
    <source>
        <dbReference type="ARBA" id="ARBA00023128"/>
    </source>
</evidence>
<accession>A0AAD5U9F0</accession>
<evidence type="ECO:0000256" key="5">
    <source>
        <dbReference type="ARBA" id="ARBA00023002"/>
    </source>
</evidence>
<sequence>MPLAVKLSEKDYAYFVTEEEMKEDPNNESQETSNQNSAQQAYNKETGEINWDCPCIAGMTDPPCGDKFKEAFSCFVFSKAEPKGADCIELFRDMQSCFQEHPEKYAKDLRLNDDDDDADIQSKNEQTKN</sequence>
<dbReference type="PANTHER" id="PTHR21622">
    <property type="entry name" value="COILED-COIL-HELIX-COILED-COIL-HELIX DOMAIN CONTAINING 4"/>
    <property type="match status" value="1"/>
</dbReference>
<comment type="caution">
    <text evidence="12">The sequence shown here is derived from an EMBL/GenBank/DDBJ whole genome shotgun (WGS) entry which is preliminary data.</text>
</comment>
<evidence type="ECO:0000313" key="13">
    <source>
        <dbReference type="Proteomes" id="UP001211065"/>
    </source>
</evidence>
<dbReference type="PROSITE" id="PS51808">
    <property type="entry name" value="CHCH"/>
    <property type="match status" value="1"/>
</dbReference>
<keyword evidence="4" id="KW-0653">Protein transport</keyword>
<keyword evidence="8" id="KW-1015">Disulfide bond</keyword>
<evidence type="ECO:0000256" key="1">
    <source>
        <dbReference type="ARBA" id="ARBA00004164"/>
    </source>
</evidence>
<dbReference type="GO" id="GO:0045041">
    <property type="term" value="P:protein import into mitochondrial intermembrane space"/>
    <property type="evidence" value="ECO:0007669"/>
    <property type="project" value="InterPro"/>
</dbReference>
<dbReference type="GO" id="GO:0005758">
    <property type="term" value="C:mitochondrial intermembrane space"/>
    <property type="evidence" value="ECO:0007669"/>
    <property type="project" value="TreeGrafter"/>
</dbReference>
<dbReference type="InterPro" id="IPR039289">
    <property type="entry name" value="CHCHD4"/>
</dbReference>
<evidence type="ECO:0000256" key="10">
    <source>
        <dbReference type="ARBA" id="ARBA00033150"/>
    </source>
</evidence>
<evidence type="ECO:0000256" key="4">
    <source>
        <dbReference type="ARBA" id="ARBA00022927"/>
    </source>
</evidence>
<evidence type="ECO:0000313" key="12">
    <source>
        <dbReference type="EMBL" id="KAJ3224968.1"/>
    </source>
</evidence>
<keyword evidence="7" id="KW-0496">Mitochondrion</keyword>
<dbReference type="PANTHER" id="PTHR21622:SF0">
    <property type="entry name" value="COILED-COIL-HELIX-COILED-COIL-HELIX DOMAIN CONTAINING 4"/>
    <property type="match status" value="1"/>
</dbReference>
<dbReference type="EMBL" id="JADGJW010000075">
    <property type="protein sequence ID" value="KAJ3224968.1"/>
    <property type="molecule type" value="Genomic_DNA"/>
</dbReference>